<protein>
    <submittedName>
        <fullName evidence="1">Uncharacterized protein</fullName>
    </submittedName>
</protein>
<accession>W7R050</accession>
<dbReference type="AlphaFoldDB" id="W7R050"/>
<keyword evidence="2" id="KW-1185">Reference proteome</keyword>
<dbReference type="STRING" id="1328313.DS2_05485"/>
<gene>
    <name evidence="1" type="ORF">DS2_05485</name>
</gene>
<dbReference type="EMBL" id="ARZY01000007">
    <property type="protein sequence ID" value="EWH10995.1"/>
    <property type="molecule type" value="Genomic_DNA"/>
</dbReference>
<proteinExistence type="predicted"/>
<evidence type="ECO:0000313" key="1">
    <source>
        <dbReference type="EMBL" id="EWH10995.1"/>
    </source>
</evidence>
<dbReference type="RefSeq" id="WP_035013671.1">
    <property type="nucleotide sequence ID" value="NZ_ARZY01000007.1"/>
</dbReference>
<comment type="caution">
    <text evidence="1">The sequence shown here is derived from an EMBL/GenBank/DDBJ whole genome shotgun (WGS) entry which is preliminary data.</text>
</comment>
<evidence type="ECO:0000313" key="2">
    <source>
        <dbReference type="Proteomes" id="UP000019276"/>
    </source>
</evidence>
<organism evidence="1 2">
    <name type="scientific">Catenovulum agarivorans DS-2</name>
    <dbReference type="NCBI Taxonomy" id="1328313"/>
    <lineage>
        <taxon>Bacteria</taxon>
        <taxon>Pseudomonadati</taxon>
        <taxon>Pseudomonadota</taxon>
        <taxon>Gammaproteobacteria</taxon>
        <taxon>Alteromonadales</taxon>
        <taxon>Alteromonadaceae</taxon>
        <taxon>Catenovulum</taxon>
    </lineage>
</organism>
<reference evidence="1 2" key="1">
    <citation type="journal article" date="2014" name="Genome Announc.">
        <title>Draft Genome Sequence of the Agar-Degrading Bacterium Catenovulum sp. Strain DS-2, Isolated from Intestines of Haliotis diversicolor.</title>
        <authorList>
            <person name="Shan D."/>
            <person name="Li X."/>
            <person name="Gu Z."/>
            <person name="Wei G."/>
            <person name="Gao Z."/>
            <person name="Shao Z."/>
        </authorList>
    </citation>
    <scope>NUCLEOTIDE SEQUENCE [LARGE SCALE GENOMIC DNA]</scope>
    <source>
        <strain evidence="1 2">DS-2</strain>
    </source>
</reference>
<sequence length="105" mass="11963">MEKPHAINAYQLNQLTADPAVKRLLVTIENGIQACQQHNQPKLIKVILLLHNSIDKTIWPEFAEQSTKFYSQLLGLAEQSNYSACQKLLVKLHNGWQQTHSSKKV</sequence>
<dbReference type="OrthoDB" id="3268516at2"/>
<dbReference type="eggNOG" id="ENOG502ZDYA">
    <property type="taxonomic scope" value="Bacteria"/>
</dbReference>
<name>W7R050_9ALTE</name>
<dbReference type="Proteomes" id="UP000019276">
    <property type="component" value="Unassembled WGS sequence"/>
</dbReference>